<reference evidence="1 2" key="1">
    <citation type="submission" date="2020-10" db="EMBL/GenBank/DDBJ databases">
        <title>The Coptis chinensis genome and diversification of protoberbering-type alkaloids.</title>
        <authorList>
            <person name="Wang B."/>
            <person name="Shu S."/>
            <person name="Song C."/>
            <person name="Liu Y."/>
        </authorList>
    </citation>
    <scope>NUCLEOTIDE SEQUENCE [LARGE SCALE GENOMIC DNA]</scope>
    <source>
        <strain evidence="1">HL-2020</strain>
        <tissue evidence="1">Leaf</tissue>
    </source>
</reference>
<gene>
    <name evidence="1" type="ORF">IFM89_036600</name>
</gene>
<proteinExistence type="predicted"/>
<dbReference type="EMBL" id="JADFTS010000007">
    <property type="protein sequence ID" value="KAF9599302.1"/>
    <property type="molecule type" value="Genomic_DNA"/>
</dbReference>
<dbReference type="AlphaFoldDB" id="A0A835LNS3"/>
<dbReference type="Proteomes" id="UP000631114">
    <property type="component" value="Unassembled WGS sequence"/>
</dbReference>
<evidence type="ECO:0000313" key="2">
    <source>
        <dbReference type="Proteomes" id="UP000631114"/>
    </source>
</evidence>
<comment type="caution">
    <text evidence="1">The sequence shown here is derived from an EMBL/GenBank/DDBJ whole genome shotgun (WGS) entry which is preliminary data.</text>
</comment>
<evidence type="ECO:0000313" key="1">
    <source>
        <dbReference type="EMBL" id="KAF9599302.1"/>
    </source>
</evidence>
<keyword evidence="2" id="KW-1185">Reference proteome</keyword>
<sequence>MIHQRPDTILLPGQVMVYTVGKDTNWRKKGKAPPDLLKYYTSGFLVNGAFHWMTELHFSIVPYGGLLEQGLTVDEGVHHTVEVNHRYRYKVFPATKDGEVLLWRNEVVLVHYDPKIETLKDIQDH</sequence>
<protein>
    <submittedName>
        <fullName evidence="1">Uncharacterized protein</fullName>
    </submittedName>
</protein>
<accession>A0A835LNS3</accession>
<organism evidence="1 2">
    <name type="scientific">Coptis chinensis</name>
    <dbReference type="NCBI Taxonomy" id="261450"/>
    <lineage>
        <taxon>Eukaryota</taxon>
        <taxon>Viridiplantae</taxon>
        <taxon>Streptophyta</taxon>
        <taxon>Embryophyta</taxon>
        <taxon>Tracheophyta</taxon>
        <taxon>Spermatophyta</taxon>
        <taxon>Magnoliopsida</taxon>
        <taxon>Ranunculales</taxon>
        <taxon>Ranunculaceae</taxon>
        <taxon>Coptidoideae</taxon>
        <taxon>Coptis</taxon>
    </lineage>
</organism>
<feature type="non-terminal residue" evidence="1">
    <location>
        <position position="125"/>
    </location>
</feature>
<name>A0A835LNS3_9MAGN</name>